<evidence type="ECO:0000256" key="4">
    <source>
        <dbReference type="ARBA" id="ARBA00022989"/>
    </source>
</evidence>
<evidence type="ECO:0000256" key="5">
    <source>
        <dbReference type="ARBA" id="ARBA00023136"/>
    </source>
</evidence>
<evidence type="ECO:0000256" key="6">
    <source>
        <dbReference type="SAM" id="Phobius"/>
    </source>
</evidence>
<keyword evidence="8" id="KW-1185">Reference proteome</keyword>
<feature type="transmembrane region" description="Helical" evidence="6">
    <location>
        <begin position="47"/>
        <end position="68"/>
    </location>
</feature>
<feature type="transmembrane region" description="Helical" evidence="6">
    <location>
        <begin position="364"/>
        <end position="383"/>
    </location>
</feature>
<feature type="transmembrane region" description="Helical" evidence="6">
    <location>
        <begin position="139"/>
        <end position="158"/>
    </location>
</feature>
<feature type="transmembrane region" description="Helical" evidence="6">
    <location>
        <begin position="682"/>
        <end position="699"/>
    </location>
</feature>
<feature type="transmembrane region" description="Helical" evidence="6">
    <location>
        <begin position="759"/>
        <end position="783"/>
    </location>
</feature>
<feature type="transmembrane region" description="Helical" evidence="6">
    <location>
        <begin position="113"/>
        <end position="133"/>
    </location>
</feature>
<proteinExistence type="predicted"/>
<dbReference type="STRING" id="454194.PYK22_00507"/>
<evidence type="ECO:0000313" key="7">
    <source>
        <dbReference type="EMBL" id="CDM64513.1"/>
    </source>
</evidence>
<feature type="transmembrane region" description="Helical" evidence="6">
    <location>
        <begin position="486"/>
        <end position="506"/>
    </location>
</feature>
<evidence type="ECO:0000256" key="1">
    <source>
        <dbReference type="ARBA" id="ARBA00004141"/>
    </source>
</evidence>
<feature type="transmembrane region" description="Helical" evidence="6">
    <location>
        <begin position="803"/>
        <end position="824"/>
    </location>
</feature>
<evidence type="ECO:0000256" key="3">
    <source>
        <dbReference type="ARBA" id="ARBA00022692"/>
    </source>
</evidence>
<evidence type="ECO:0000313" key="8">
    <source>
        <dbReference type="Proteomes" id="UP000031518"/>
    </source>
</evidence>
<feature type="transmembrane region" description="Helical" evidence="6">
    <location>
        <begin position="74"/>
        <end position="92"/>
    </location>
</feature>
<feature type="transmembrane region" description="Helical" evidence="6">
    <location>
        <begin position="390"/>
        <end position="408"/>
    </location>
</feature>
<dbReference type="AlphaFoldDB" id="A0A0B6WTG7"/>
<comment type="subcellular location">
    <subcellularLocation>
        <location evidence="1">Membrane</location>
        <topology evidence="1">Multi-pass membrane protein</topology>
    </subcellularLocation>
</comment>
<gene>
    <name evidence="7" type="ORF">PYK22_00507</name>
</gene>
<keyword evidence="3 6" id="KW-0812">Transmembrane</keyword>
<feature type="transmembrane region" description="Helical" evidence="6">
    <location>
        <begin position="201"/>
        <end position="219"/>
    </location>
</feature>
<dbReference type="NCBIfam" id="TIGR00733">
    <property type="entry name" value="OPT family oligopeptide transporter"/>
    <property type="match status" value="1"/>
</dbReference>
<feature type="transmembrane region" description="Helical" evidence="6">
    <location>
        <begin position="446"/>
        <end position="466"/>
    </location>
</feature>
<dbReference type="EMBL" id="CBXV010000002">
    <property type="protein sequence ID" value="CDM64513.1"/>
    <property type="molecule type" value="Genomic_DNA"/>
</dbReference>
<evidence type="ECO:0000256" key="2">
    <source>
        <dbReference type="ARBA" id="ARBA00022448"/>
    </source>
</evidence>
<protein>
    <submittedName>
        <fullName evidence="7">Putative oligopeptide transporter, OPT family</fullName>
    </submittedName>
</protein>
<dbReference type="InterPro" id="IPR004813">
    <property type="entry name" value="OPT"/>
</dbReference>
<dbReference type="InterPro" id="IPR004814">
    <property type="entry name" value="Oligopep_transpt"/>
</dbReference>
<keyword evidence="5 6" id="KW-0472">Membrane</keyword>
<reference evidence="7 8" key="2">
    <citation type="submission" date="2015-01" db="EMBL/GenBank/DDBJ databases">
        <title>Complete genome sequence of Pyrinomonas methylaliphatogenes type strain K22T.</title>
        <authorList>
            <person name="Lee K.C.Y."/>
            <person name="Power J.F."/>
            <person name="Dunfield P.F."/>
            <person name="Morgan X.C."/>
            <person name="Huttenhower C."/>
            <person name="Stott M.B."/>
        </authorList>
    </citation>
    <scope>NUCLEOTIDE SEQUENCE [LARGE SCALE GENOMIC DNA]</scope>
    <source>
        <strain evidence="7 8">K22</strain>
    </source>
</reference>
<dbReference type="GO" id="GO:0016020">
    <property type="term" value="C:membrane"/>
    <property type="evidence" value="ECO:0007669"/>
    <property type="project" value="UniProtKB-SubCell"/>
</dbReference>
<keyword evidence="4 6" id="KW-1133">Transmembrane helix</keyword>
<dbReference type="GO" id="GO:0035673">
    <property type="term" value="F:oligopeptide transmembrane transporter activity"/>
    <property type="evidence" value="ECO:0007669"/>
    <property type="project" value="InterPro"/>
</dbReference>
<dbReference type="InterPro" id="IPR045035">
    <property type="entry name" value="YSL-like"/>
</dbReference>
<feature type="transmembrane region" description="Helical" evidence="6">
    <location>
        <begin position="311"/>
        <end position="329"/>
    </location>
</feature>
<dbReference type="RefSeq" id="WP_083437543.1">
    <property type="nucleotide sequence ID" value="NZ_CBXV010000002.1"/>
</dbReference>
<reference evidence="7 8" key="1">
    <citation type="submission" date="2013-12" db="EMBL/GenBank/DDBJ databases">
        <authorList>
            <person name="Stott M."/>
        </authorList>
    </citation>
    <scope>NUCLEOTIDE SEQUENCE [LARGE SCALE GENOMIC DNA]</scope>
    <source>
        <strain evidence="7 8">K22</strain>
    </source>
</reference>
<dbReference type="PANTHER" id="PTHR31645:SF0">
    <property type="entry name" value="OLIGOPEPTIDE TRANSPORTER YGL114W-RELATED"/>
    <property type="match status" value="1"/>
</dbReference>
<accession>A0A0B6WTG7</accession>
<keyword evidence="2" id="KW-0813">Transport</keyword>
<dbReference type="OrthoDB" id="9809340at2"/>
<dbReference type="Proteomes" id="UP000031518">
    <property type="component" value="Unassembled WGS sequence"/>
</dbReference>
<feature type="transmembrane region" description="Helical" evidence="6">
    <location>
        <begin position="254"/>
        <end position="277"/>
    </location>
</feature>
<dbReference type="Pfam" id="PF03169">
    <property type="entry name" value="OPT"/>
    <property type="match status" value="2"/>
</dbReference>
<feature type="transmembrane region" description="Helical" evidence="6">
    <location>
        <begin position="705"/>
        <end position="731"/>
    </location>
</feature>
<organism evidence="7 8">
    <name type="scientific">Pyrinomonas methylaliphatogenes</name>
    <dbReference type="NCBI Taxonomy" id="454194"/>
    <lineage>
        <taxon>Bacteria</taxon>
        <taxon>Pseudomonadati</taxon>
        <taxon>Acidobacteriota</taxon>
        <taxon>Blastocatellia</taxon>
        <taxon>Blastocatellales</taxon>
        <taxon>Pyrinomonadaceae</taxon>
        <taxon>Pyrinomonas</taxon>
    </lineage>
</organism>
<feature type="transmembrane region" description="Helical" evidence="6">
    <location>
        <begin position="420"/>
        <end position="439"/>
    </location>
</feature>
<dbReference type="PANTHER" id="PTHR31645">
    <property type="entry name" value="OLIGOPEPTIDE TRANSPORTER YGL114W-RELATED"/>
    <property type="match status" value="1"/>
</dbReference>
<name>A0A0B6WTG7_9BACT</name>
<sequence length="838" mass="89081">MSSETVGLPQAEYPDVVGAKEAGQRTPAATFQPYVAPEVVIPEFTPLPLIVGTILGMIFGASSLYLVLKVGLTVSASIPVAVISITLFSLLAKLGARKATILENNIVQTAGSAGESIAFGVGVTMPAIMILGFDLELTRVMLVAVLGGLLGILMMIPLRRALIVQQHGVLKYPEGTACAEVLKAGAADTVPRAEERAANRLGAATIFAGFGIGLVYKTLMSAFKGWKDVPEKVFGPPFKGGSVSLEISPELLGVGYIIGPRISSVMAAGGVLAYLVLIPMIKLFGEYASGPIPPGTVPISEMEPNDIRGAYILYIGAGAVAAGGIISLFRSLPTIWHGLKEGLRDFRPGSQAAGSSVPRTERDLSMKFVFGGIIALIIAIIIARPLHMNLLGAILIIAFGFLFVTVSSRLTGEIGSSANPISGMTVATLLLTCLIFLIVGWTGPQYYVTALSVGAIVCIAASNGGTTSQDLKTGFLIGATPKYQQIAILVGALASALILGPILIRLNDNGTVYVPRVTLEPFTQGVTAVEPQRLPELPLYAERIGVSGEYRVLAVRPDAPVAGLTPGEYLVDQSGRVVYKIQRNFPAELRADVSKLSERERIKGPQARSDAREYFVWHKTDATLGPAGKYLVDDHGVPVYYVDPGVNGTHKVRPDGTPVTKFDAPKATLMSYIIKGVLDRQLPWGLVLLGVMIAVVFELSGIPSLAFAVGVYLPLSTSAPLFVGGMIRWLVDRSLRRREEYRRLTEEEFAAEADRSPGVLLASGYIAGGAVTGIIIAFMAGPLERQYKMITEWARANNPFFEGPYADGLALIPFLALVLLLYLVGRGRLLSAERSGQP</sequence>